<dbReference type="Proteomes" id="UP000602510">
    <property type="component" value="Unassembled WGS sequence"/>
</dbReference>
<feature type="chain" id="PRO_5032979111" evidence="2">
    <location>
        <begin position="22"/>
        <end position="1060"/>
    </location>
</feature>
<dbReference type="PANTHER" id="PTHR24362:SF309">
    <property type="entry name" value="PROTEIN KINASE DOMAIN-CONTAINING PROTEIN"/>
    <property type="match status" value="1"/>
</dbReference>
<feature type="domain" description="Protein kinase" evidence="3">
    <location>
        <begin position="484"/>
        <end position="777"/>
    </location>
</feature>
<keyword evidence="5" id="KW-1185">Reference proteome</keyword>
<keyword evidence="4" id="KW-0418">Kinase</keyword>
<evidence type="ECO:0000259" key="3">
    <source>
        <dbReference type="PROSITE" id="PS50011"/>
    </source>
</evidence>
<feature type="compositionally biased region" description="Polar residues" evidence="1">
    <location>
        <begin position="427"/>
        <end position="437"/>
    </location>
</feature>
<protein>
    <submittedName>
        <fullName evidence="4">Protein kinase domain</fullName>
    </submittedName>
</protein>
<dbReference type="InterPro" id="IPR032675">
    <property type="entry name" value="LRR_dom_sf"/>
</dbReference>
<comment type="caution">
    <text evidence="4">The sequence shown here is derived from an EMBL/GenBank/DDBJ whole genome shotgun (WGS) entry which is preliminary data.</text>
</comment>
<dbReference type="AlphaFoldDB" id="A0A833SU41"/>
<gene>
    <name evidence="4" type="ORF">GN244_ATG09470</name>
</gene>
<dbReference type="PANTHER" id="PTHR24362">
    <property type="entry name" value="SERINE/THREONINE-PROTEIN KINASE NEK"/>
    <property type="match status" value="1"/>
</dbReference>
<feature type="signal peptide" evidence="2">
    <location>
        <begin position="1"/>
        <end position="21"/>
    </location>
</feature>
<dbReference type="SUPFAM" id="SSF52058">
    <property type="entry name" value="L domain-like"/>
    <property type="match status" value="1"/>
</dbReference>
<feature type="compositionally biased region" description="Low complexity" evidence="1">
    <location>
        <begin position="272"/>
        <end position="284"/>
    </location>
</feature>
<dbReference type="GO" id="GO:0005524">
    <property type="term" value="F:ATP binding"/>
    <property type="evidence" value="ECO:0007669"/>
    <property type="project" value="InterPro"/>
</dbReference>
<evidence type="ECO:0000313" key="4">
    <source>
        <dbReference type="EMBL" id="KAF4038398.1"/>
    </source>
</evidence>
<dbReference type="Pfam" id="PF00069">
    <property type="entry name" value="Pkinase"/>
    <property type="match status" value="1"/>
</dbReference>
<name>A0A833SU41_PHYIN</name>
<dbReference type="GO" id="GO:0004672">
    <property type="term" value="F:protein kinase activity"/>
    <property type="evidence" value="ECO:0007669"/>
    <property type="project" value="InterPro"/>
</dbReference>
<dbReference type="InterPro" id="IPR011009">
    <property type="entry name" value="Kinase-like_dom_sf"/>
</dbReference>
<keyword evidence="4" id="KW-0808">Transferase</keyword>
<feature type="region of interest" description="Disordered" evidence="1">
    <location>
        <begin position="268"/>
        <end position="288"/>
    </location>
</feature>
<evidence type="ECO:0000313" key="5">
    <source>
        <dbReference type="Proteomes" id="UP000602510"/>
    </source>
</evidence>
<sequence length="1060" mass="117759">MQSVKMILTALVLAVWSTSLAASTCSRVALGSQSATKWTVRCINEDSDTTSSASFDPLLVNNYYVDNGASVVTSGSDLKLSSAFSEVDALVSSFITTFSLLAAAGFTPETPVNILPTSFTEISTLQTLNLEGIPIADSDFQVVLPKSIQKISIVGCGLRNISLKLTDSSAVADSIISFVDLRQNHLGKIPAFIYDLSSGVSTIDLRNNPMDLSTETSAHKRQLTEWIEAKILYLDSEILAALDSFNQEERNSIVGTAKAARNKTESVSIPLSTSSGSEESVTTVKENSSGNVPPITILSIAIPAMLVVGFTLGFALRKRRRLQERDTDGILELPHPFDKSTWERSETSGHFTAIESELSRSQMSTRDNLDVDERDSCFIIPMSPTNSEQPRQSASCTNASYVNLKSPQIASKLNRKRQVSKRENGDSNHSLELLSTHSTASATPAQVRIAARNALRAALKTLVTTKSNDTGQHLLTVNGCQYAFNTDTDIEETPLAFFISCRLVNSKDSSDPAPLGQLVLKVFIEEDADLAGRESYALSCLQNDDFSRRFAPRLVDDALEYELKVGQSVKIGCCILVLNQPDCTTLRAHIEVSREPLEQQIYRVVAAVRALHTRGLVHGALDIHSLVACSPDGRLKFWGLEHASRAGHKVPCPDTDLISVHQAEYIAPELAALTLDEISSFRTSFSLDIWNLGVIILKMYASGHQLEEFKDCSTPHDVFERLTSTDIDEEQSYTCLFERSITRFVPNDDMKDLLRQCLNSISKSRPTIEAISKHKLFDPKEREVSRLTTVTCRMLSAIIEERELMSSCDSYRILVSTEPGFDQDSEELKEELSPEPLPPSLWLFLPPKELEIDLTQRANFFSEDQWVSKLKRLQEQRVDELRFPLVFMCESCESGDVIPCSIATTTKYGVSVSSSLLSLVMPLVRETMLFLEARAILSNGLSIEEVSGLTGPQQWEELRTFYSALERMELATVNLVNKVELAPMEQLLKSRDRKNALEVLDQLTNLIFSEDKREYVRNLLDALVTDENLLFWDERSSWAALRRVSTNSEALRWLCSHHAP</sequence>
<dbReference type="PROSITE" id="PS50011">
    <property type="entry name" value="PROTEIN_KINASE_DOM"/>
    <property type="match status" value="1"/>
</dbReference>
<evidence type="ECO:0000256" key="1">
    <source>
        <dbReference type="SAM" id="MobiDB-lite"/>
    </source>
</evidence>
<reference evidence="4" key="1">
    <citation type="submission" date="2020-04" db="EMBL/GenBank/DDBJ databases">
        <title>Hybrid Assembly of Korean Phytophthora infestans isolates.</title>
        <authorList>
            <person name="Prokchorchik M."/>
            <person name="Lee Y."/>
            <person name="Seo J."/>
            <person name="Cho J.-H."/>
            <person name="Park Y.-E."/>
            <person name="Jang D.-C."/>
            <person name="Im J.-S."/>
            <person name="Choi J.-G."/>
            <person name="Park H.-J."/>
            <person name="Lee G.-B."/>
            <person name="Lee Y.-G."/>
            <person name="Hong S.-Y."/>
            <person name="Cho K."/>
            <person name="Sohn K.H."/>
        </authorList>
    </citation>
    <scope>NUCLEOTIDE SEQUENCE</scope>
    <source>
        <strain evidence="4">KR_1_A1</strain>
    </source>
</reference>
<dbReference type="Gene3D" id="1.10.510.10">
    <property type="entry name" value="Transferase(Phosphotransferase) domain 1"/>
    <property type="match status" value="1"/>
</dbReference>
<dbReference type="SUPFAM" id="SSF56112">
    <property type="entry name" value="Protein kinase-like (PK-like)"/>
    <property type="match status" value="1"/>
</dbReference>
<keyword evidence="2" id="KW-0732">Signal</keyword>
<dbReference type="EMBL" id="WSZM01000198">
    <property type="protein sequence ID" value="KAF4038398.1"/>
    <property type="molecule type" value="Genomic_DNA"/>
</dbReference>
<dbReference type="InterPro" id="IPR000719">
    <property type="entry name" value="Prot_kinase_dom"/>
</dbReference>
<dbReference type="Gene3D" id="3.80.10.10">
    <property type="entry name" value="Ribonuclease Inhibitor"/>
    <property type="match status" value="1"/>
</dbReference>
<proteinExistence type="predicted"/>
<feature type="region of interest" description="Disordered" evidence="1">
    <location>
        <begin position="413"/>
        <end position="437"/>
    </location>
</feature>
<dbReference type="SMART" id="SM00220">
    <property type="entry name" value="S_TKc"/>
    <property type="match status" value="1"/>
</dbReference>
<evidence type="ECO:0000256" key="2">
    <source>
        <dbReference type="SAM" id="SignalP"/>
    </source>
</evidence>
<organism evidence="4 5">
    <name type="scientific">Phytophthora infestans</name>
    <name type="common">Potato late blight agent</name>
    <name type="synonym">Botrytis infestans</name>
    <dbReference type="NCBI Taxonomy" id="4787"/>
    <lineage>
        <taxon>Eukaryota</taxon>
        <taxon>Sar</taxon>
        <taxon>Stramenopiles</taxon>
        <taxon>Oomycota</taxon>
        <taxon>Peronosporomycetes</taxon>
        <taxon>Peronosporales</taxon>
        <taxon>Peronosporaceae</taxon>
        <taxon>Phytophthora</taxon>
    </lineage>
</organism>
<accession>A0A833SU41</accession>